<dbReference type="Proteomes" id="UP000018837">
    <property type="component" value="Unassembled WGS sequence"/>
</dbReference>
<dbReference type="AlphaFoldDB" id="W2C169"/>
<evidence type="ECO:0000313" key="2">
    <source>
        <dbReference type="Proteomes" id="UP000018837"/>
    </source>
</evidence>
<reference evidence="1 2" key="1">
    <citation type="submission" date="2013-11" db="EMBL/GenBank/DDBJ databases">
        <title>Single cell genomics of uncultured Tannerella BU063 (oral taxon 286).</title>
        <authorList>
            <person name="Beall C.J."/>
            <person name="Campbell A.G."/>
            <person name="Griffen A.L."/>
            <person name="Podar M."/>
            <person name="Leys E.J."/>
        </authorList>
    </citation>
    <scope>NUCLEOTIDE SEQUENCE [LARGE SCALE GENOMIC DNA]</scope>
    <source>
        <strain evidence="1">Cell 2</strain>
    </source>
</reference>
<accession>W2C169</accession>
<name>W2C169_9BACT</name>
<dbReference type="EMBL" id="AYUF01000493">
    <property type="protein sequence ID" value="ETK00959.1"/>
    <property type="molecule type" value="Genomic_DNA"/>
</dbReference>
<gene>
    <name evidence="1" type="ORF">N425_12285</name>
</gene>
<dbReference type="PATRIC" id="fig|1411148.3.peg.2031"/>
<organism evidence="1 2">
    <name type="scientific">Tannerella sp. oral taxon BU063 isolate Cell 2</name>
    <dbReference type="NCBI Taxonomy" id="1411148"/>
    <lineage>
        <taxon>Bacteria</taxon>
        <taxon>Pseudomonadati</taxon>
        <taxon>Bacteroidota</taxon>
        <taxon>Bacteroidia</taxon>
        <taxon>Bacteroidales</taxon>
        <taxon>Tannerellaceae</taxon>
        <taxon>Tannerella</taxon>
    </lineage>
</organism>
<protein>
    <submittedName>
        <fullName evidence="1">Uncharacterized protein</fullName>
    </submittedName>
</protein>
<comment type="caution">
    <text evidence="1">The sequence shown here is derived from an EMBL/GenBank/DDBJ whole genome shotgun (WGS) entry which is preliminary data.</text>
</comment>
<proteinExistence type="predicted"/>
<sequence>MKASELVPGKWYMYAGRDGVVMRLRFESASQDGQTYAFRSCGAWAGVITMGRPMVESMLREVEQ</sequence>
<evidence type="ECO:0000313" key="1">
    <source>
        <dbReference type="EMBL" id="ETK00959.1"/>
    </source>
</evidence>